<organism evidence="1 2">
    <name type="scientific">Lysinibacillus louembei</name>
    <dbReference type="NCBI Taxonomy" id="1470088"/>
    <lineage>
        <taxon>Bacteria</taxon>
        <taxon>Bacillati</taxon>
        <taxon>Bacillota</taxon>
        <taxon>Bacilli</taxon>
        <taxon>Bacillales</taxon>
        <taxon>Bacillaceae</taxon>
        <taxon>Lysinibacillus</taxon>
    </lineage>
</organism>
<gene>
    <name evidence="1" type="ORF">R6U77_00800</name>
</gene>
<accession>A0ABZ0S3Y2</accession>
<evidence type="ECO:0000313" key="2">
    <source>
        <dbReference type="Proteomes" id="UP001322664"/>
    </source>
</evidence>
<dbReference type="Proteomes" id="UP001322664">
    <property type="component" value="Chromosome"/>
</dbReference>
<proteinExistence type="predicted"/>
<name>A0ABZ0S3Y2_9BACI</name>
<dbReference type="RefSeq" id="WP_319837036.1">
    <property type="nucleotide sequence ID" value="NZ_CP137624.1"/>
</dbReference>
<protein>
    <submittedName>
        <fullName evidence="1">Uncharacterized protein</fullName>
    </submittedName>
</protein>
<sequence length="52" mass="6193">MTFEQRVKKWAEYKGYRLKGYDGGFVFFESVEKGIFPIPENTLHIIMKNEGY</sequence>
<evidence type="ECO:0000313" key="1">
    <source>
        <dbReference type="EMBL" id="WPK12257.1"/>
    </source>
</evidence>
<dbReference type="EMBL" id="CP137624">
    <property type="protein sequence ID" value="WPK12257.1"/>
    <property type="molecule type" value="Genomic_DNA"/>
</dbReference>
<keyword evidence="2" id="KW-1185">Reference proteome</keyword>
<reference evidence="1 2" key="1">
    <citation type="submission" date="2023-09" db="EMBL/GenBank/DDBJ databases">
        <authorList>
            <person name="Page C.A."/>
            <person name="Perez-Diaz I.M."/>
        </authorList>
    </citation>
    <scope>NUCLEOTIDE SEQUENCE [LARGE SCALE GENOMIC DNA]</scope>
    <source>
        <strain evidence="1 2">Ll15</strain>
    </source>
</reference>